<dbReference type="Gene3D" id="1.10.3210.10">
    <property type="entry name" value="Hypothetical protein af1432"/>
    <property type="match status" value="1"/>
</dbReference>
<name>A0A923I058_9BURK</name>
<accession>A0A923I058</accession>
<dbReference type="RefSeq" id="WP_186880173.1">
    <property type="nucleotide sequence ID" value="NZ_JACOGG010000003.1"/>
</dbReference>
<evidence type="ECO:0000313" key="4">
    <source>
        <dbReference type="Proteomes" id="UP000612361"/>
    </source>
</evidence>
<dbReference type="InterPro" id="IPR013976">
    <property type="entry name" value="HDOD"/>
</dbReference>
<dbReference type="SMART" id="SM00471">
    <property type="entry name" value="HDc"/>
    <property type="match status" value="1"/>
</dbReference>
<evidence type="ECO:0000259" key="2">
    <source>
        <dbReference type="PROSITE" id="PS51833"/>
    </source>
</evidence>
<feature type="domain" description="HDOD" evidence="2">
    <location>
        <begin position="16"/>
        <end position="210"/>
    </location>
</feature>
<dbReference type="InterPro" id="IPR006675">
    <property type="entry name" value="HDIG_dom"/>
</dbReference>
<dbReference type="PANTHER" id="PTHR33525">
    <property type="match status" value="1"/>
</dbReference>
<dbReference type="InterPro" id="IPR006674">
    <property type="entry name" value="HD_domain"/>
</dbReference>
<feature type="domain" description="HD" evidence="1">
    <location>
        <begin position="110"/>
        <end position="231"/>
    </location>
</feature>
<dbReference type="NCBIfam" id="TIGR00277">
    <property type="entry name" value="HDIG"/>
    <property type="match status" value="1"/>
</dbReference>
<dbReference type="PROSITE" id="PS51831">
    <property type="entry name" value="HD"/>
    <property type="match status" value="1"/>
</dbReference>
<evidence type="ECO:0000259" key="1">
    <source>
        <dbReference type="PROSITE" id="PS51831"/>
    </source>
</evidence>
<gene>
    <name evidence="3" type="ORF">H8K47_04255</name>
</gene>
<protein>
    <submittedName>
        <fullName evidence="3">HDOD domain-containing protein</fullName>
    </submittedName>
</protein>
<dbReference type="Pfam" id="PF08668">
    <property type="entry name" value="HDOD"/>
    <property type="match status" value="1"/>
</dbReference>
<dbReference type="InterPro" id="IPR052340">
    <property type="entry name" value="RNase_Y/CdgJ"/>
</dbReference>
<dbReference type="EMBL" id="JACOGG010000003">
    <property type="protein sequence ID" value="MBC3934562.1"/>
    <property type="molecule type" value="Genomic_DNA"/>
</dbReference>
<reference evidence="3" key="1">
    <citation type="submission" date="2020-08" db="EMBL/GenBank/DDBJ databases">
        <title>Novel species isolated from subtropical streams in China.</title>
        <authorList>
            <person name="Lu H."/>
        </authorList>
    </citation>
    <scope>NUCLEOTIDE SEQUENCE</scope>
    <source>
        <strain evidence="3">CY7W</strain>
    </source>
</reference>
<comment type="caution">
    <text evidence="3">The sequence shown here is derived from an EMBL/GenBank/DDBJ whole genome shotgun (WGS) entry which is preliminary data.</text>
</comment>
<sequence>MYTISTQQIIEDVQDLPTLPAVVMEILNNIDKEEVDTHELAAKVAHDSALTAKTLKQANSAYYSTLVKVTTIQQAIALLGLVTVRQIIISAALSGCFPENNCTGFSHKNFWRHSNLVAIVARILARRLKFNQEVAYTAGLLHDIGTLVLVSKHSTEYAAALLWQQDNATTQLNAERHILGTDHAAVGEALAQEWNFSEQMIHAIAGHHHPERPGAGFLASIVHVANGITHALGPSGTQSYTPPEINGVSWESAGLDQQALNEVLEEAKAEFLKLEQDIAI</sequence>
<dbReference type="InterPro" id="IPR003607">
    <property type="entry name" value="HD/PDEase_dom"/>
</dbReference>
<organism evidence="3 4">
    <name type="scientific">Undibacterium rugosum</name>
    <dbReference type="NCBI Taxonomy" id="2762291"/>
    <lineage>
        <taxon>Bacteria</taxon>
        <taxon>Pseudomonadati</taxon>
        <taxon>Pseudomonadota</taxon>
        <taxon>Betaproteobacteria</taxon>
        <taxon>Burkholderiales</taxon>
        <taxon>Oxalobacteraceae</taxon>
        <taxon>Undibacterium</taxon>
    </lineage>
</organism>
<dbReference type="Proteomes" id="UP000612361">
    <property type="component" value="Unassembled WGS sequence"/>
</dbReference>
<dbReference type="AlphaFoldDB" id="A0A923I058"/>
<keyword evidence="4" id="KW-1185">Reference proteome</keyword>
<dbReference type="PANTHER" id="PTHR33525:SF3">
    <property type="entry name" value="RIBONUCLEASE Y"/>
    <property type="match status" value="1"/>
</dbReference>
<dbReference type="PROSITE" id="PS51833">
    <property type="entry name" value="HDOD"/>
    <property type="match status" value="1"/>
</dbReference>
<evidence type="ECO:0000313" key="3">
    <source>
        <dbReference type="EMBL" id="MBC3934562.1"/>
    </source>
</evidence>
<dbReference type="SUPFAM" id="SSF109604">
    <property type="entry name" value="HD-domain/PDEase-like"/>
    <property type="match status" value="1"/>
</dbReference>
<proteinExistence type="predicted"/>
<dbReference type="CDD" id="cd00077">
    <property type="entry name" value="HDc"/>
    <property type="match status" value="1"/>
</dbReference>